<dbReference type="InterPro" id="IPR000015">
    <property type="entry name" value="Fimb_usher"/>
</dbReference>
<evidence type="ECO:0000256" key="8">
    <source>
        <dbReference type="ARBA" id="ARBA00023237"/>
    </source>
</evidence>
<keyword evidence="8 9" id="KW-0998">Cell outer membrane</keyword>
<keyword evidence="3 9" id="KW-0813">Transport</keyword>
<name>A0ABW8IGQ9_9GAMM</name>
<sequence length="952" mass="100089">MLSGAKGSTTGQSAPLRRALLPTLLLSALANSAYAADPAAAAADPAGPADPASNSVDFDPNFFPAGTAPKVDLSRFEKGNVVLPGTYRGDVYLNKVWKARNDLVFAAVPGKDNAQPCFDPATLISLGVDLKKVLTQKENPSLKKMPEGQFCGPIGDYIPGAEADFDIGTQELSLSVPQIYTNQAARGYVDPSQWDAGINAAVLGYNTNLYRSDYGAQNQTSGYVGLNASLKLGSWHAYSLGSLTWSSRNGKRYQNTATYVQHDIPSLQAQVVAGDTFTPGDMFDSVRLRGMRLYTDDRMLPQSIRGYAPIVRGIAETNAHVVIRQHGYIIYDANVAPGPFAIDDLYPTGYGGDLDVEVTEADGRVQRFTVPFSAVAQLLRPGQSRFSIAAGKVEQLNLLNTPMLVQGTYQRGITNSVTAYGGATFTNSYGAFLAGAALNTQFGAFSADITHATNQAPGQSRTQGQSVRLGYNKNFVDTGTNFAVAAYRYSTSGYVGLNDAVAMRDAAARGLGDNYIPRQRSRIDVNINQALGSRFGQVFLQGSVIDYWNGSGRQTNFSAGYSNHWKSLNYSFTAQRQLVSASQVGVPGSAPIDQIPGAPSAFNLQTNPGRRDTLLLFTVNVPLGRSAQAPQLTAMLNRSKDGGSSSQATVSGSAGADNRFNYGATVGKTDGSGTTGGVNAQYSSPLAQLAAGYSQGSGYQQINAGASGSVVVHSGGVTFAPPTGETIGLVHAPNATGATVSNGQGAAVDSRGYAVVPNLMPYQLNTVTLDPKGTDASVELKTTTANVAPRAGSVVRLNYETTSGRALMIETTLPDGRPVPFGADVLDAQGNNVGVAGQGSRLFIRDMQSSGTLTVKWGEGATDSCRINVQLPPATKGRQVDLQTIHAGCQNEGAASVPKAITPETPELKPVALHTQLPHAANNDALSSWHPGRFPVQLATHQRSALSVSAAG</sequence>
<dbReference type="Gene3D" id="2.60.40.2610">
    <property type="entry name" value="Outer membrane usher protein FimD, plug domain"/>
    <property type="match status" value="1"/>
</dbReference>
<evidence type="ECO:0000256" key="6">
    <source>
        <dbReference type="ARBA" id="ARBA00022729"/>
    </source>
</evidence>
<keyword evidence="7 9" id="KW-0472">Membrane</keyword>
<evidence type="ECO:0000313" key="13">
    <source>
        <dbReference type="EMBL" id="MFK2853978.1"/>
    </source>
</evidence>
<dbReference type="RefSeq" id="WP_380007621.1">
    <property type="nucleotide sequence ID" value="NZ_JADIKI010000022.1"/>
</dbReference>
<evidence type="ECO:0000256" key="2">
    <source>
        <dbReference type="ARBA" id="ARBA00008064"/>
    </source>
</evidence>
<dbReference type="InterPro" id="IPR018030">
    <property type="entry name" value="Fimbrial_membr_usher_CS"/>
</dbReference>
<reference evidence="13 14" key="1">
    <citation type="submission" date="2020-10" db="EMBL/GenBank/DDBJ databases">
        <title>Phylogeny of dyella-like bacteria.</title>
        <authorList>
            <person name="Fu J."/>
        </authorList>
    </citation>
    <scope>NUCLEOTIDE SEQUENCE [LARGE SCALE GENOMIC DNA]</scope>
    <source>
        <strain evidence="13 14">DHG40</strain>
    </source>
</reference>
<accession>A0ABW8IGQ9</accession>
<proteinExistence type="inferred from homology"/>
<feature type="domain" description="PapC N-terminal" evidence="12">
    <location>
        <begin position="58"/>
        <end position="208"/>
    </location>
</feature>
<evidence type="ECO:0000259" key="12">
    <source>
        <dbReference type="Pfam" id="PF13954"/>
    </source>
</evidence>
<feature type="signal peptide" evidence="10">
    <location>
        <begin position="1"/>
        <end position="35"/>
    </location>
</feature>
<dbReference type="SUPFAM" id="SSF141729">
    <property type="entry name" value="FimD N-terminal domain-like"/>
    <property type="match status" value="1"/>
</dbReference>
<evidence type="ECO:0000256" key="5">
    <source>
        <dbReference type="ARBA" id="ARBA00022692"/>
    </source>
</evidence>
<dbReference type="InterPro" id="IPR025949">
    <property type="entry name" value="PapC-like_C"/>
</dbReference>
<dbReference type="Gene3D" id="2.60.40.2070">
    <property type="match status" value="1"/>
</dbReference>
<dbReference type="InterPro" id="IPR037224">
    <property type="entry name" value="PapC_N_sf"/>
</dbReference>
<dbReference type="Proteomes" id="UP001620409">
    <property type="component" value="Unassembled WGS sequence"/>
</dbReference>
<evidence type="ECO:0000259" key="11">
    <source>
        <dbReference type="Pfam" id="PF13953"/>
    </source>
</evidence>
<keyword evidence="6 10" id="KW-0732">Signal</keyword>
<keyword evidence="9" id="KW-1029">Fimbrium biogenesis</keyword>
<dbReference type="InterPro" id="IPR043142">
    <property type="entry name" value="PapC-like_C_sf"/>
</dbReference>
<evidence type="ECO:0000256" key="4">
    <source>
        <dbReference type="ARBA" id="ARBA00022452"/>
    </source>
</evidence>
<evidence type="ECO:0000256" key="1">
    <source>
        <dbReference type="ARBA" id="ARBA00004571"/>
    </source>
</evidence>
<evidence type="ECO:0000256" key="7">
    <source>
        <dbReference type="ARBA" id="ARBA00023136"/>
    </source>
</evidence>
<dbReference type="PROSITE" id="PS01151">
    <property type="entry name" value="FIMBRIAL_USHER"/>
    <property type="match status" value="1"/>
</dbReference>
<dbReference type="InterPro" id="IPR025885">
    <property type="entry name" value="PapC_N"/>
</dbReference>
<feature type="chain" id="PRO_5045066160" evidence="10">
    <location>
        <begin position="36"/>
        <end position="952"/>
    </location>
</feature>
<keyword evidence="14" id="KW-1185">Reference proteome</keyword>
<dbReference type="Pfam" id="PF13954">
    <property type="entry name" value="PapC_N"/>
    <property type="match status" value="1"/>
</dbReference>
<comment type="similarity">
    <text evidence="2 9">Belongs to the fimbrial export usher family.</text>
</comment>
<dbReference type="Gene3D" id="2.60.40.3110">
    <property type="match status" value="1"/>
</dbReference>
<comment type="subcellular location">
    <subcellularLocation>
        <location evidence="1 9">Cell outer membrane</location>
        <topology evidence="1 9">Multi-pass membrane protein</topology>
    </subcellularLocation>
</comment>
<dbReference type="PANTHER" id="PTHR30451:SF20">
    <property type="entry name" value="FIMBRIAE USHER"/>
    <property type="match status" value="1"/>
</dbReference>
<evidence type="ECO:0000256" key="3">
    <source>
        <dbReference type="ARBA" id="ARBA00022448"/>
    </source>
</evidence>
<dbReference type="InterPro" id="IPR042186">
    <property type="entry name" value="FimD_plug_dom"/>
</dbReference>
<keyword evidence="5 9" id="KW-0812">Transmembrane</keyword>
<evidence type="ECO:0000313" key="14">
    <source>
        <dbReference type="Proteomes" id="UP001620409"/>
    </source>
</evidence>
<gene>
    <name evidence="13" type="ORF">ISP18_05200</name>
</gene>
<feature type="domain" description="PapC-like C-terminal" evidence="11">
    <location>
        <begin position="808"/>
        <end position="873"/>
    </location>
</feature>
<comment type="caution">
    <text evidence="13">The sequence shown here is derived from an EMBL/GenBank/DDBJ whole genome shotgun (WGS) entry which is preliminary data.</text>
</comment>
<evidence type="ECO:0000256" key="10">
    <source>
        <dbReference type="SAM" id="SignalP"/>
    </source>
</evidence>
<evidence type="ECO:0000256" key="9">
    <source>
        <dbReference type="RuleBase" id="RU003884"/>
    </source>
</evidence>
<keyword evidence="4" id="KW-1134">Transmembrane beta strand</keyword>
<organism evidence="13 14">
    <name type="scientific">Dyella humi</name>
    <dbReference type="NCBI Taxonomy" id="1770547"/>
    <lineage>
        <taxon>Bacteria</taxon>
        <taxon>Pseudomonadati</taxon>
        <taxon>Pseudomonadota</taxon>
        <taxon>Gammaproteobacteria</taxon>
        <taxon>Lysobacterales</taxon>
        <taxon>Rhodanobacteraceae</taxon>
        <taxon>Dyella</taxon>
    </lineage>
</organism>
<protein>
    <submittedName>
        <fullName evidence="13">Fimbrial biogenesis outer membrane usher protein</fullName>
    </submittedName>
</protein>
<dbReference type="EMBL" id="JADIKI010000022">
    <property type="protein sequence ID" value="MFK2853978.1"/>
    <property type="molecule type" value="Genomic_DNA"/>
</dbReference>
<dbReference type="Gene3D" id="3.10.20.410">
    <property type="match status" value="1"/>
</dbReference>
<dbReference type="Pfam" id="PF13953">
    <property type="entry name" value="PapC_C"/>
    <property type="match status" value="1"/>
</dbReference>
<dbReference type="Pfam" id="PF00577">
    <property type="entry name" value="Usher"/>
    <property type="match status" value="2"/>
</dbReference>
<dbReference type="PANTHER" id="PTHR30451">
    <property type="entry name" value="OUTER MEMBRANE USHER PROTEIN"/>
    <property type="match status" value="1"/>
</dbReference>